<reference evidence="2" key="1">
    <citation type="submission" date="2023-06" db="EMBL/GenBank/DDBJ databases">
        <title>Genome-scale phylogeny and comparative genomics of the fungal order Sordariales.</title>
        <authorList>
            <consortium name="Lawrence Berkeley National Laboratory"/>
            <person name="Hensen N."/>
            <person name="Bonometti L."/>
            <person name="Westerberg I."/>
            <person name="Brannstrom I.O."/>
            <person name="Guillou S."/>
            <person name="Cros-Aarteil S."/>
            <person name="Calhoun S."/>
            <person name="Haridas S."/>
            <person name="Kuo A."/>
            <person name="Mondo S."/>
            <person name="Pangilinan J."/>
            <person name="Riley R."/>
            <person name="Labutti K."/>
            <person name="Andreopoulos B."/>
            <person name="Lipzen A."/>
            <person name="Chen C."/>
            <person name="Yanf M."/>
            <person name="Daum C."/>
            <person name="Ng V."/>
            <person name="Clum A."/>
            <person name="Steindorff A."/>
            <person name="Ohm R."/>
            <person name="Martin F."/>
            <person name="Silar P."/>
            <person name="Natvig D."/>
            <person name="Lalanne C."/>
            <person name="Gautier V."/>
            <person name="Ament-Velasquez S.L."/>
            <person name="Kruys A."/>
            <person name="Hutchinson M.I."/>
            <person name="Powell A.J."/>
            <person name="Barry K."/>
            <person name="Miller A.N."/>
            <person name="Grigoriev I.V."/>
            <person name="Debuchy R."/>
            <person name="Gladieux P."/>
            <person name="Thoren M.H."/>
            <person name="Johannesson H."/>
        </authorList>
    </citation>
    <scope>NUCLEOTIDE SEQUENCE</scope>
    <source>
        <strain evidence="2">CBS 606.72</strain>
    </source>
</reference>
<dbReference type="EMBL" id="JAULSU010000002">
    <property type="protein sequence ID" value="KAK0627165.1"/>
    <property type="molecule type" value="Genomic_DNA"/>
</dbReference>
<organism evidence="2 3">
    <name type="scientific">Immersiella caudata</name>
    <dbReference type="NCBI Taxonomy" id="314043"/>
    <lineage>
        <taxon>Eukaryota</taxon>
        <taxon>Fungi</taxon>
        <taxon>Dikarya</taxon>
        <taxon>Ascomycota</taxon>
        <taxon>Pezizomycotina</taxon>
        <taxon>Sordariomycetes</taxon>
        <taxon>Sordariomycetidae</taxon>
        <taxon>Sordariales</taxon>
        <taxon>Lasiosphaeriaceae</taxon>
        <taxon>Immersiella</taxon>
    </lineage>
</organism>
<name>A0AA39X5I0_9PEZI</name>
<sequence>MQLWQRNRGTSALKNTERSSKWSAVFSIRTLCRVEADETLPESVLQEIRGGRATKARLARDSLRPATACDANICGIQPEEYEAYNHSSLPSRKQIPASYRRQLPQSSSSSRVRYGEKQIAIPKSLPPVSKPPPPRENYLTSGRKPTLSTILEATNEPILSPGHAIDSGYIFLPAAPFTLTIPTFRHGPIRLNKADVLAGKSPAAFDDTLDWTAFQMAIIGGVGDCFDESTDYSKPSNAGFNEQDDIMDWFVGFGFEGPGTLISAADVNQIQKPETPPATPKISDGGDGQESIKGFQNSTQQPNLTWQCDEFSNGQKSGGVDASHKRASVSSIQSLPQSPMLDLVLSHDVDGNEYTVSMGFNLGHDLEDFLKWEAEHVFGGYHDRDQVL</sequence>
<feature type="region of interest" description="Disordered" evidence="1">
    <location>
        <begin position="85"/>
        <end position="143"/>
    </location>
</feature>
<evidence type="ECO:0000313" key="3">
    <source>
        <dbReference type="Proteomes" id="UP001175000"/>
    </source>
</evidence>
<feature type="compositionally biased region" description="Pro residues" evidence="1">
    <location>
        <begin position="124"/>
        <end position="135"/>
    </location>
</feature>
<feature type="region of interest" description="Disordered" evidence="1">
    <location>
        <begin position="272"/>
        <end position="296"/>
    </location>
</feature>
<gene>
    <name evidence="2" type="ORF">B0T14DRAFT_511930</name>
</gene>
<keyword evidence="3" id="KW-1185">Reference proteome</keyword>
<evidence type="ECO:0000313" key="2">
    <source>
        <dbReference type="EMBL" id="KAK0627165.1"/>
    </source>
</evidence>
<accession>A0AA39X5I0</accession>
<evidence type="ECO:0000256" key="1">
    <source>
        <dbReference type="SAM" id="MobiDB-lite"/>
    </source>
</evidence>
<proteinExistence type="predicted"/>
<dbReference type="AlphaFoldDB" id="A0AA39X5I0"/>
<comment type="caution">
    <text evidence="2">The sequence shown here is derived from an EMBL/GenBank/DDBJ whole genome shotgun (WGS) entry which is preliminary data.</text>
</comment>
<dbReference type="Proteomes" id="UP001175000">
    <property type="component" value="Unassembled WGS sequence"/>
</dbReference>
<protein>
    <submittedName>
        <fullName evidence="2">Uncharacterized protein</fullName>
    </submittedName>
</protein>